<dbReference type="InterPro" id="IPR011712">
    <property type="entry name" value="Sig_transdc_His_kin_sub3_dim/P"/>
</dbReference>
<dbReference type="InterPro" id="IPR036890">
    <property type="entry name" value="HATPase_C_sf"/>
</dbReference>
<feature type="region of interest" description="Disordered" evidence="9">
    <location>
        <begin position="425"/>
        <end position="470"/>
    </location>
</feature>
<feature type="domain" description="Histidine kinase/HSP90-like ATPase" evidence="11">
    <location>
        <begin position="326"/>
        <end position="424"/>
    </location>
</feature>
<keyword evidence="8" id="KW-0902">Two-component regulatory system</keyword>
<dbReference type="EMBL" id="BAAALF010000305">
    <property type="protein sequence ID" value="GAA1069057.1"/>
    <property type="molecule type" value="Genomic_DNA"/>
</dbReference>
<evidence type="ECO:0000256" key="8">
    <source>
        <dbReference type="ARBA" id="ARBA00023012"/>
    </source>
</evidence>
<keyword evidence="5" id="KW-0547">Nucleotide-binding</keyword>
<keyword evidence="10" id="KW-0812">Transmembrane</keyword>
<protein>
    <recommendedName>
        <fullName evidence="2">histidine kinase</fullName>
        <ecNumber evidence="2">2.7.13.3</ecNumber>
    </recommendedName>
</protein>
<dbReference type="RefSeq" id="WP_344446833.1">
    <property type="nucleotide sequence ID" value="NZ_BAAALF010000305.1"/>
</dbReference>
<evidence type="ECO:0000256" key="2">
    <source>
        <dbReference type="ARBA" id="ARBA00012438"/>
    </source>
</evidence>
<keyword evidence="13" id="KW-1185">Reference proteome</keyword>
<accession>A0ABP4DUB1</accession>
<feature type="transmembrane region" description="Helical" evidence="10">
    <location>
        <begin position="93"/>
        <end position="112"/>
    </location>
</feature>
<evidence type="ECO:0000256" key="3">
    <source>
        <dbReference type="ARBA" id="ARBA00022553"/>
    </source>
</evidence>
<evidence type="ECO:0000256" key="9">
    <source>
        <dbReference type="SAM" id="MobiDB-lite"/>
    </source>
</evidence>
<dbReference type="CDD" id="cd16917">
    <property type="entry name" value="HATPase_UhpB-NarQ-NarX-like"/>
    <property type="match status" value="1"/>
</dbReference>
<dbReference type="Pfam" id="PF02518">
    <property type="entry name" value="HATPase_c"/>
    <property type="match status" value="1"/>
</dbReference>
<dbReference type="SMART" id="SM00387">
    <property type="entry name" value="HATPase_c"/>
    <property type="match status" value="1"/>
</dbReference>
<gene>
    <name evidence="12" type="ORF">GCM10009665_75820</name>
</gene>
<dbReference type="PROSITE" id="PS51257">
    <property type="entry name" value="PROKAR_LIPOPROTEIN"/>
    <property type="match status" value="1"/>
</dbReference>
<dbReference type="Pfam" id="PF23539">
    <property type="entry name" value="DUF7134"/>
    <property type="match status" value="1"/>
</dbReference>
<evidence type="ECO:0000313" key="13">
    <source>
        <dbReference type="Proteomes" id="UP001500037"/>
    </source>
</evidence>
<evidence type="ECO:0000259" key="11">
    <source>
        <dbReference type="SMART" id="SM00387"/>
    </source>
</evidence>
<dbReference type="InterPro" id="IPR050482">
    <property type="entry name" value="Sensor_HK_TwoCompSys"/>
</dbReference>
<keyword evidence="10" id="KW-0472">Membrane</keyword>
<evidence type="ECO:0000313" key="12">
    <source>
        <dbReference type="EMBL" id="GAA1069057.1"/>
    </source>
</evidence>
<evidence type="ECO:0000256" key="7">
    <source>
        <dbReference type="ARBA" id="ARBA00022840"/>
    </source>
</evidence>
<dbReference type="Gene3D" id="1.20.5.1930">
    <property type="match status" value="1"/>
</dbReference>
<evidence type="ECO:0000256" key="4">
    <source>
        <dbReference type="ARBA" id="ARBA00022679"/>
    </source>
</evidence>
<keyword evidence="6 12" id="KW-0418">Kinase</keyword>
<evidence type="ECO:0000256" key="1">
    <source>
        <dbReference type="ARBA" id="ARBA00000085"/>
    </source>
</evidence>
<name>A0ABP4DUB1_9ACTN</name>
<dbReference type="EC" id="2.7.13.3" evidence="2"/>
<dbReference type="GO" id="GO:0016301">
    <property type="term" value="F:kinase activity"/>
    <property type="evidence" value="ECO:0007669"/>
    <property type="project" value="UniProtKB-KW"/>
</dbReference>
<sequence>MQRNAVGGRSGGEEGAGVVAAGPGAGLGAGCGARWVVWRPWVTDVGIAVALTVVSVLLGHERPPHGWRPLNTEGYLLTCAVNLVLVGRRRFPMTVLMVAGAFWILYIADGFWPVVDNSGPFVAFYTVSVRRGATATAVGGAVIAAIWIGAGLDNAQSDMGSVIAQALVIPAILTRFGRHERELGIRNRQLGDLAQQLAEQQEARAEHAVTQERLRIARELHDVVAHHLSVISVQAGLADYVFSSDPPTARTALRTIAETSRETLEEMRSLLQVLRLPPGDGLDPPGDSLRPTPGLARLGDLVERVEAAGVRTEVRLSGVRRALPSGVDLCAYRIVQEALTNVLKHAGPTEVVLAVHYGRDRLTGRITDSGGGVPLPVSAPNLPGGGHGLIGMRERVRLYGGELRAAPLTGGRGFEVHFTIPIGPPLPAPPPPPAPVPAAAPTPAPAEADAPAPATPDPAEPPIAAGRPAG</sequence>
<keyword evidence="3" id="KW-0597">Phosphoprotein</keyword>
<keyword evidence="4" id="KW-0808">Transferase</keyword>
<dbReference type="Pfam" id="PF07730">
    <property type="entry name" value="HisKA_3"/>
    <property type="match status" value="1"/>
</dbReference>
<feature type="transmembrane region" description="Helical" evidence="10">
    <location>
        <begin position="132"/>
        <end position="152"/>
    </location>
</feature>
<dbReference type="InterPro" id="IPR003594">
    <property type="entry name" value="HATPase_dom"/>
</dbReference>
<feature type="compositionally biased region" description="Pro residues" evidence="9">
    <location>
        <begin position="425"/>
        <end position="444"/>
    </location>
</feature>
<dbReference type="Proteomes" id="UP001500037">
    <property type="component" value="Unassembled WGS sequence"/>
</dbReference>
<evidence type="ECO:0000256" key="10">
    <source>
        <dbReference type="SAM" id="Phobius"/>
    </source>
</evidence>
<dbReference type="SUPFAM" id="SSF55874">
    <property type="entry name" value="ATPase domain of HSP90 chaperone/DNA topoisomerase II/histidine kinase"/>
    <property type="match status" value="1"/>
</dbReference>
<proteinExistence type="predicted"/>
<reference evidence="13" key="1">
    <citation type="journal article" date="2019" name="Int. J. Syst. Evol. Microbiol.">
        <title>The Global Catalogue of Microorganisms (GCM) 10K type strain sequencing project: providing services to taxonomists for standard genome sequencing and annotation.</title>
        <authorList>
            <consortium name="The Broad Institute Genomics Platform"/>
            <consortium name="The Broad Institute Genome Sequencing Center for Infectious Disease"/>
            <person name="Wu L."/>
            <person name="Ma J."/>
        </authorList>
    </citation>
    <scope>NUCLEOTIDE SEQUENCE [LARGE SCALE GENOMIC DNA]</scope>
    <source>
        <strain evidence="13">JCM 13004</strain>
    </source>
</reference>
<organism evidence="12 13">
    <name type="scientific">Kitasatospora nipponensis</name>
    <dbReference type="NCBI Taxonomy" id="258049"/>
    <lineage>
        <taxon>Bacteria</taxon>
        <taxon>Bacillati</taxon>
        <taxon>Actinomycetota</taxon>
        <taxon>Actinomycetes</taxon>
        <taxon>Kitasatosporales</taxon>
        <taxon>Streptomycetaceae</taxon>
        <taxon>Kitasatospora</taxon>
    </lineage>
</organism>
<dbReference type="InterPro" id="IPR055558">
    <property type="entry name" value="DUF7134"/>
</dbReference>
<feature type="transmembrane region" description="Helical" evidence="10">
    <location>
        <begin position="41"/>
        <end position="59"/>
    </location>
</feature>
<dbReference type="Gene3D" id="3.30.565.10">
    <property type="entry name" value="Histidine kinase-like ATPase, C-terminal domain"/>
    <property type="match status" value="1"/>
</dbReference>
<comment type="catalytic activity">
    <reaction evidence="1">
        <text>ATP + protein L-histidine = ADP + protein N-phospho-L-histidine.</text>
        <dbReference type="EC" id="2.7.13.3"/>
    </reaction>
</comment>
<keyword evidence="7" id="KW-0067">ATP-binding</keyword>
<dbReference type="PANTHER" id="PTHR24421:SF10">
    <property type="entry name" value="NITRATE_NITRITE SENSOR PROTEIN NARQ"/>
    <property type="match status" value="1"/>
</dbReference>
<evidence type="ECO:0000256" key="6">
    <source>
        <dbReference type="ARBA" id="ARBA00022777"/>
    </source>
</evidence>
<dbReference type="PANTHER" id="PTHR24421">
    <property type="entry name" value="NITRATE/NITRITE SENSOR PROTEIN NARX-RELATED"/>
    <property type="match status" value="1"/>
</dbReference>
<comment type="caution">
    <text evidence="12">The sequence shown here is derived from an EMBL/GenBank/DDBJ whole genome shotgun (WGS) entry which is preliminary data.</text>
</comment>
<evidence type="ECO:0000256" key="5">
    <source>
        <dbReference type="ARBA" id="ARBA00022741"/>
    </source>
</evidence>
<keyword evidence="10" id="KW-1133">Transmembrane helix</keyword>